<reference evidence="4" key="1">
    <citation type="submission" date="2021-02" db="EMBL/GenBank/DDBJ databases">
        <authorList>
            <person name="Dougan E. K."/>
            <person name="Rhodes N."/>
            <person name="Thang M."/>
            <person name="Chan C."/>
        </authorList>
    </citation>
    <scope>NUCLEOTIDE SEQUENCE</scope>
</reference>
<keyword evidence="2" id="KW-1133">Transmembrane helix</keyword>
<dbReference type="InterPro" id="IPR027443">
    <property type="entry name" value="IPNS-like_sf"/>
</dbReference>
<dbReference type="AlphaFoldDB" id="A0A812Y7M9"/>
<organism evidence="4 5">
    <name type="scientific">Symbiodinium necroappetens</name>
    <dbReference type="NCBI Taxonomy" id="1628268"/>
    <lineage>
        <taxon>Eukaryota</taxon>
        <taxon>Sar</taxon>
        <taxon>Alveolata</taxon>
        <taxon>Dinophyceae</taxon>
        <taxon>Suessiales</taxon>
        <taxon>Symbiodiniaceae</taxon>
        <taxon>Symbiodinium</taxon>
    </lineage>
</organism>
<dbReference type="PROSITE" id="PS51471">
    <property type="entry name" value="FE2OG_OXY"/>
    <property type="match status" value="1"/>
</dbReference>
<dbReference type="SUPFAM" id="SSF103473">
    <property type="entry name" value="MFS general substrate transporter"/>
    <property type="match status" value="1"/>
</dbReference>
<dbReference type="Pfam" id="PF01344">
    <property type="entry name" value="Kelch_1"/>
    <property type="match status" value="5"/>
</dbReference>
<dbReference type="InterPro" id="IPR052392">
    <property type="entry name" value="Kelch-BTB_domain-containing"/>
</dbReference>
<feature type="region of interest" description="Disordered" evidence="1">
    <location>
        <begin position="996"/>
        <end position="1031"/>
    </location>
</feature>
<dbReference type="Pfam" id="PF07690">
    <property type="entry name" value="MFS_1"/>
    <property type="match status" value="1"/>
</dbReference>
<dbReference type="SUPFAM" id="SSF51197">
    <property type="entry name" value="Clavaminate synthase-like"/>
    <property type="match status" value="1"/>
</dbReference>
<evidence type="ECO:0000256" key="2">
    <source>
        <dbReference type="SAM" id="Phobius"/>
    </source>
</evidence>
<feature type="transmembrane region" description="Helical" evidence="2">
    <location>
        <begin position="249"/>
        <end position="274"/>
    </location>
</feature>
<accession>A0A812Y7M9</accession>
<dbReference type="InterPro" id="IPR011701">
    <property type="entry name" value="MFS"/>
</dbReference>
<dbReference type="Gene3D" id="1.20.1250.20">
    <property type="entry name" value="MFS general substrate transporter like domains"/>
    <property type="match status" value="1"/>
</dbReference>
<dbReference type="SMART" id="SM00612">
    <property type="entry name" value="Kelch"/>
    <property type="match status" value="6"/>
</dbReference>
<dbReference type="InterPro" id="IPR015915">
    <property type="entry name" value="Kelch-typ_b-propeller"/>
</dbReference>
<protein>
    <submittedName>
        <fullName evidence="4">IPP protein</fullName>
    </submittedName>
</protein>
<dbReference type="Pfam" id="PF03171">
    <property type="entry name" value="2OG-FeII_Oxy"/>
    <property type="match status" value="1"/>
</dbReference>
<gene>
    <name evidence="4" type="primary">IPP</name>
    <name evidence="4" type="ORF">SNEC2469_LOCUS22242</name>
</gene>
<dbReference type="InterPro" id="IPR005123">
    <property type="entry name" value="Oxoglu/Fe-dep_dioxygenase_dom"/>
</dbReference>
<feature type="transmembrane region" description="Helical" evidence="2">
    <location>
        <begin position="92"/>
        <end position="111"/>
    </location>
</feature>
<evidence type="ECO:0000313" key="5">
    <source>
        <dbReference type="Proteomes" id="UP000601435"/>
    </source>
</evidence>
<comment type="caution">
    <text evidence="4">The sequence shown here is derived from an EMBL/GenBank/DDBJ whole genome shotgun (WGS) entry which is preliminary data.</text>
</comment>
<evidence type="ECO:0000259" key="3">
    <source>
        <dbReference type="PROSITE" id="PS51471"/>
    </source>
</evidence>
<dbReference type="InterPro" id="IPR036259">
    <property type="entry name" value="MFS_trans_sf"/>
</dbReference>
<feature type="transmembrane region" description="Helical" evidence="2">
    <location>
        <begin position="151"/>
        <end position="173"/>
    </location>
</feature>
<keyword evidence="2" id="KW-0812">Transmembrane</keyword>
<dbReference type="PANTHER" id="PTHR46375">
    <property type="entry name" value="KELCH REPEAT AND BTB DOMAIN-CONTAINING PROTEIN 13-RELATED"/>
    <property type="match status" value="1"/>
</dbReference>
<dbReference type="EMBL" id="CAJNJA010040143">
    <property type="protein sequence ID" value="CAE7763571.1"/>
    <property type="molecule type" value="Genomic_DNA"/>
</dbReference>
<feature type="transmembrane region" description="Helical" evidence="2">
    <location>
        <begin position="280"/>
        <end position="303"/>
    </location>
</feature>
<sequence>MRQLQQRVEERMPDWKSLWLVNYLVFLQLSLIATLVLNVEIVVPTADQYAQTLGAGETFSGLVIALTPFFQGLIGIPMNYWMLRSGISLKTILIVMVAGSILGNILYALAGLMRSKIAILCARTLIGICQCQLGGPIYIAKAVGIKKRTRVLFVFSTMATLAFTAAPLLAALLEIFVKQLRIENLVLDSDTVPGWFMAFAYYLFLLKVVFFFENPEDENPKEDVGKNVPSLAEALDTDPPVESLWTSGFLVCLFAAFASSLTNTMAIVFFVKLAEKTWRWSVSVTAFALAGFMAVVSLLSLVSSRLAKLVEDRKGLQFTSCIGAACSLITIPFSKNWPAAAITVMFVGLLLVQSSASVVKNYAYALCPKIVAPRFKDRAGAINMISLMLGRGSQFCTYLFLLFLSWKFAAIFHFRFASSPIIESKVSHTRQLLCFPAWGHQVFTEEQRIHTPGLVTALFAHDSNALMGGNLRHQLTSALRTAEPGKQGVLDALHSQQGQLSLLSKHLASLRDEHEALCECLASHGVVPGERLMAWLHRRRFAEARRRHPLQCHESLESLLQAKELSLTVAARLGLSGSATASAASRALRGSLAAVGPELVAMFPLHLYAIGGEAGGDALASVERLDVRENRWVQSAPLRSPRSGCAAVALSGHIYAVGGCGVDGEDLRSVERFSLWDSEWEEVPAMSTGRDELAAAACGGCLYAMGGSHLVWPVRHVLDSAEQFDPRSHCTGSWQALPRLSRERCAAAAVAVRRRLLVLGGCDEDGVALCSAESFDPTAGRWVPLPPMKRPRCNFAAAAAGGRVLVAGGYDVRDNTRDVDTVEHLDPWQSIGWESVARLPVPRWGVRAASSAGTIFIVGGKVNEYEVGDTQCMDHASGNWVSYAQLLQPRRSFGLAAVRSCGSEQAAMSANEVPVIDLSAFLKEWESMPADRRATTKVDELPQEARTVVRAWREAFGQFGFCHAIGHGVPDEVIENAYACARKFFDLPMEEKKLSDTGRPYGSAGGGFKAQGAESVSKTETDNPGGEVAGMKKARPFDRVESMMYFGHGNDVIPKAVPEYVDVMERYRKEVFRLLLGSMALTAASLDLPLGHFEPFFPTELKPNEAPNSVRLAYYPAYIEGQEPLPGQMRYGEHTDYTGFTFLWQDHNVSGPQTASSGLGAPPGGLQVRMPDGSWVDCPPKPKAFTINAGDLIQAWTNDVFLSNYHRVVNPPPGDRHDRISLVYFTGPTNHTMVEPLPTCVGPDRPARYSAISAGEHLNKKLKVSNA</sequence>
<keyword evidence="2" id="KW-0472">Membrane</keyword>
<feature type="transmembrane region" description="Helical" evidence="2">
    <location>
        <begin position="59"/>
        <end position="80"/>
    </location>
</feature>
<dbReference type="InterPro" id="IPR026992">
    <property type="entry name" value="DIOX_N"/>
</dbReference>
<dbReference type="Gene3D" id="2.60.120.330">
    <property type="entry name" value="B-lactam Antibiotic, Isopenicillin N Synthase, Chain"/>
    <property type="match status" value="1"/>
</dbReference>
<proteinExistence type="predicted"/>
<name>A0A812Y7M9_9DINO</name>
<dbReference type="GO" id="GO:0022857">
    <property type="term" value="F:transmembrane transporter activity"/>
    <property type="evidence" value="ECO:0007669"/>
    <property type="project" value="InterPro"/>
</dbReference>
<feature type="transmembrane region" description="Helical" evidence="2">
    <location>
        <begin position="20"/>
        <end position="39"/>
    </location>
</feature>
<evidence type="ECO:0000313" key="4">
    <source>
        <dbReference type="EMBL" id="CAE7763571.1"/>
    </source>
</evidence>
<dbReference type="InterPro" id="IPR006652">
    <property type="entry name" value="Kelch_1"/>
</dbReference>
<evidence type="ECO:0000256" key="1">
    <source>
        <dbReference type="SAM" id="MobiDB-lite"/>
    </source>
</evidence>
<feature type="transmembrane region" description="Helical" evidence="2">
    <location>
        <begin position="339"/>
        <end position="359"/>
    </location>
</feature>
<dbReference type="Proteomes" id="UP000601435">
    <property type="component" value="Unassembled WGS sequence"/>
</dbReference>
<feature type="transmembrane region" description="Helical" evidence="2">
    <location>
        <begin position="315"/>
        <end position="333"/>
    </location>
</feature>
<dbReference type="Gene3D" id="2.120.10.80">
    <property type="entry name" value="Kelch-type beta propeller"/>
    <property type="match status" value="2"/>
</dbReference>
<dbReference type="InterPro" id="IPR044861">
    <property type="entry name" value="IPNS-like_FE2OG_OXY"/>
</dbReference>
<dbReference type="PANTHER" id="PTHR46375:SF3">
    <property type="entry name" value="KELCH REPEAT AND BTB DOMAIN-CONTAINING PROTEIN 13"/>
    <property type="match status" value="1"/>
</dbReference>
<feature type="transmembrane region" description="Helical" evidence="2">
    <location>
        <begin position="193"/>
        <end position="212"/>
    </location>
</feature>
<feature type="transmembrane region" description="Helical" evidence="2">
    <location>
        <begin position="117"/>
        <end position="139"/>
    </location>
</feature>
<keyword evidence="5" id="KW-1185">Reference proteome</keyword>
<feature type="domain" description="Fe2OG dioxygenase" evidence="3">
    <location>
        <begin position="1106"/>
        <end position="1228"/>
    </location>
</feature>
<dbReference type="SUPFAM" id="SSF117281">
    <property type="entry name" value="Kelch motif"/>
    <property type="match status" value="2"/>
</dbReference>
<dbReference type="Pfam" id="PF14226">
    <property type="entry name" value="DIOX_N"/>
    <property type="match status" value="1"/>
</dbReference>
<dbReference type="OrthoDB" id="288590at2759"/>